<gene>
    <name evidence="2" type="ORF">L9Z73_00610</name>
</gene>
<reference evidence="2 3" key="1">
    <citation type="submission" date="2022-02" db="EMBL/GenBank/DDBJ databases">
        <title>Comparative genomics of the first Antarctic Pseudomonas spp. capable of biotransforming 2,4,6-Trinitrotoluene.</title>
        <authorList>
            <person name="Cabrera M.A."/>
            <person name="Marquez S.L."/>
            <person name="Perez-Donoso J.M."/>
        </authorList>
    </citation>
    <scope>NUCLEOTIDE SEQUENCE [LARGE SCALE GENOMIC DNA]</scope>
    <source>
        <strain evidence="2 3">TNT11</strain>
    </source>
</reference>
<sequence>MRLKTCTLLAALTMTLAGCAAPQHRMATAQAAAPAIKAPHVFKPIDFKYDPKSPEAINFSRQLDLPAWQCDLEATTGNTMVRYANAQTISVYSNSLMDCFKHARAQGDEAVNRLKAAKVPAKQAELSKDLYAKWSAYLTTMSPYRTTDQQAKSAYQAAKEALATEVKFSN</sequence>
<comment type="caution">
    <text evidence="2">The sequence shown here is derived from an EMBL/GenBank/DDBJ whole genome shotgun (WGS) entry which is preliminary data.</text>
</comment>
<accession>A0ABT0EB23</accession>
<proteinExistence type="predicted"/>
<evidence type="ECO:0008006" key="4">
    <source>
        <dbReference type="Google" id="ProtNLM"/>
    </source>
</evidence>
<name>A0ABT0EB23_9PSED</name>
<dbReference type="RefSeq" id="WP_247395627.1">
    <property type="nucleotide sequence ID" value="NZ_JAKNRV010000002.1"/>
</dbReference>
<keyword evidence="3" id="KW-1185">Reference proteome</keyword>
<evidence type="ECO:0000256" key="1">
    <source>
        <dbReference type="SAM" id="SignalP"/>
    </source>
</evidence>
<protein>
    <recommendedName>
        <fullName evidence="4">Lipoprotein</fullName>
    </recommendedName>
</protein>
<evidence type="ECO:0000313" key="3">
    <source>
        <dbReference type="Proteomes" id="UP001317085"/>
    </source>
</evidence>
<evidence type="ECO:0000313" key="2">
    <source>
        <dbReference type="EMBL" id="MCK1782918.1"/>
    </source>
</evidence>
<dbReference type="PROSITE" id="PS51257">
    <property type="entry name" value="PROKAR_LIPOPROTEIN"/>
    <property type="match status" value="1"/>
</dbReference>
<feature type="chain" id="PRO_5046427652" description="Lipoprotein" evidence="1">
    <location>
        <begin position="21"/>
        <end position="170"/>
    </location>
</feature>
<dbReference type="EMBL" id="JAKNRV010000002">
    <property type="protein sequence ID" value="MCK1782918.1"/>
    <property type="molecule type" value="Genomic_DNA"/>
</dbReference>
<keyword evidence="1" id="KW-0732">Signal</keyword>
<organism evidence="2 3">
    <name type="scientific">Pseudomonas emilianonis</name>
    <dbReference type="NCBI Taxonomy" id="2915812"/>
    <lineage>
        <taxon>Bacteria</taxon>
        <taxon>Pseudomonadati</taxon>
        <taxon>Pseudomonadota</taxon>
        <taxon>Gammaproteobacteria</taxon>
        <taxon>Pseudomonadales</taxon>
        <taxon>Pseudomonadaceae</taxon>
        <taxon>Pseudomonas</taxon>
    </lineage>
</organism>
<dbReference type="Proteomes" id="UP001317085">
    <property type="component" value="Unassembled WGS sequence"/>
</dbReference>
<feature type="signal peptide" evidence="1">
    <location>
        <begin position="1"/>
        <end position="20"/>
    </location>
</feature>